<proteinExistence type="predicted"/>
<dbReference type="EMBL" id="AATP01000003">
    <property type="protein sequence ID" value="EAU41317.1"/>
    <property type="molecule type" value="Genomic_DNA"/>
</dbReference>
<gene>
    <name evidence="1" type="ORF">FP2506_01080</name>
</gene>
<name>Q0G281_9HYPH</name>
<reference evidence="1 2" key="1">
    <citation type="journal article" date="2010" name="J. Bacteriol.">
        <title>Genome sequence of Fulvimarina pelagi HTCC2506T, a Mn(II)-oxidizing alphaproteobacterium possessing an aerobic anoxygenic photosynthetic gene cluster and Xanthorhodopsin.</title>
        <authorList>
            <person name="Kang I."/>
            <person name="Oh H.M."/>
            <person name="Lim S.I."/>
            <person name="Ferriera S."/>
            <person name="Giovannoni S.J."/>
            <person name="Cho J.C."/>
        </authorList>
    </citation>
    <scope>NUCLEOTIDE SEQUENCE [LARGE SCALE GENOMIC DNA]</scope>
    <source>
        <strain evidence="1 2">HTCC2506</strain>
    </source>
</reference>
<accession>Q0G281</accession>
<evidence type="ECO:0000313" key="1">
    <source>
        <dbReference type="EMBL" id="EAU41317.1"/>
    </source>
</evidence>
<evidence type="ECO:0000313" key="2">
    <source>
        <dbReference type="Proteomes" id="UP000004310"/>
    </source>
</evidence>
<comment type="caution">
    <text evidence="1">The sequence shown here is derived from an EMBL/GenBank/DDBJ whole genome shotgun (WGS) entry which is preliminary data.</text>
</comment>
<sequence length="60" mass="6979">MRPRVRSFAYRHLKVFSHQFLYDFVGVAASIERHLLQGNFHVRIQVNEHRLSSVGASSLI</sequence>
<organism evidence="1 2">
    <name type="scientific">Fulvimarina pelagi HTCC2506</name>
    <dbReference type="NCBI Taxonomy" id="314231"/>
    <lineage>
        <taxon>Bacteria</taxon>
        <taxon>Pseudomonadati</taxon>
        <taxon>Pseudomonadota</taxon>
        <taxon>Alphaproteobacteria</taxon>
        <taxon>Hyphomicrobiales</taxon>
        <taxon>Aurantimonadaceae</taxon>
        <taxon>Fulvimarina</taxon>
    </lineage>
</organism>
<dbReference type="Proteomes" id="UP000004310">
    <property type="component" value="Unassembled WGS sequence"/>
</dbReference>
<dbReference type="AlphaFoldDB" id="Q0G281"/>
<protein>
    <submittedName>
        <fullName evidence="1">Uncharacterized protein</fullName>
    </submittedName>
</protein>
<keyword evidence="2" id="KW-1185">Reference proteome</keyword>
<dbReference type="HOGENOM" id="CLU_2934813_0_0_5"/>